<feature type="binding site" evidence="1">
    <location>
        <position position="57"/>
    </location>
    <ligand>
        <name>Zn(2+)</name>
        <dbReference type="ChEBI" id="CHEBI:29105"/>
    </ligand>
</feature>
<dbReference type="GO" id="GO:0005634">
    <property type="term" value="C:nucleus"/>
    <property type="evidence" value="ECO:0007669"/>
    <property type="project" value="UniProtKB-SubCell"/>
</dbReference>
<evidence type="ECO:0000259" key="2">
    <source>
        <dbReference type="PROSITE" id="PS51915"/>
    </source>
</evidence>
<name>A0A8N4L6G4_BACDO</name>
<dbReference type="SUPFAM" id="SSF57716">
    <property type="entry name" value="Glucocorticoid receptor-like (DNA-binding domain)"/>
    <property type="match status" value="1"/>
</dbReference>
<proteinExistence type="predicted"/>
<dbReference type="Pfam" id="PF07776">
    <property type="entry name" value="zf-AD"/>
    <property type="match status" value="1"/>
</dbReference>
<keyword evidence="1" id="KW-0863">Zinc-finger</keyword>
<keyword evidence="1" id="KW-0862">Zinc</keyword>
<evidence type="ECO:0000313" key="3">
    <source>
        <dbReference type="Proteomes" id="UP001652620"/>
    </source>
</evidence>
<dbReference type="Proteomes" id="UP001652620">
    <property type="component" value="Chromosome 3"/>
</dbReference>
<dbReference type="GO" id="GO:0008270">
    <property type="term" value="F:zinc ion binding"/>
    <property type="evidence" value="ECO:0007669"/>
    <property type="project" value="UniProtKB-UniRule"/>
</dbReference>
<organism evidence="3 4">
    <name type="scientific">Bactrocera dorsalis</name>
    <name type="common">Oriental fruit fly</name>
    <name type="synonym">Dacus dorsalis</name>
    <dbReference type="NCBI Taxonomy" id="27457"/>
    <lineage>
        <taxon>Eukaryota</taxon>
        <taxon>Metazoa</taxon>
        <taxon>Ecdysozoa</taxon>
        <taxon>Arthropoda</taxon>
        <taxon>Hexapoda</taxon>
        <taxon>Insecta</taxon>
        <taxon>Pterygota</taxon>
        <taxon>Neoptera</taxon>
        <taxon>Endopterygota</taxon>
        <taxon>Diptera</taxon>
        <taxon>Brachycera</taxon>
        <taxon>Muscomorpha</taxon>
        <taxon>Tephritoidea</taxon>
        <taxon>Tephritidae</taxon>
        <taxon>Bactrocera</taxon>
        <taxon>Bactrocera</taxon>
    </lineage>
</organism>
<dbReference type="KEGG" id="bdr:115066371"/>
<dbReference type="RefSeq" id="XP_029407299.2">
    <property type="nucleotide sequence ID" value="XM_029551439.2"/>
</dbReference>
<dbReference type="InterPro" id="IPR012934">
    <property type="entry name" value="Znf_AD"/>
</dbReference>
<gene>
    <name evidence="4" type="primary">LOC115066371</name>
</gene>
<evidence type="ECO:0000313" key="4">
    <source>
        <dbReference type="RefSeq" id="XP_029407299.2"/>
    </source>
</evidence>
<evidence type="ECO:0000256" key="1">
    <source>
        <dbReference type="PROSITE-ProRule" id="PRU01263"/>
    </source>
</evidence>
<protein>
    <submittedName>
        <fullName evidence="4">Transcription factor grauzone-like isoform X1</fullName>
    </submittedName>
</protein>
<keyword evidence="3" id="KW-1185">Reference proteome</keyword>
<accession>A0A8N4L6G4</accession>
<dbReference type="Gene3D" id="3.40.1800.20">
    <property type="match status" value="1"/>
</dbReference>
<dbReference type="SMART" id="SM00868">
    <property type="entry name" value="zf-AD"/>
    <property type="match status" value="1"/>
</dbReference>
<feature type="domain" description="ZAD" evidence="2">
    <location>
        <begin position="5"/>
        <end position="84"/>
    </location>
</feature>
<keyword evidence="1" id="KW-0479">Metal-binding</keyword>
<dbReference type="GO" id="GO:0000981">
    <property type="term" value="F:DNA-binding transcription factor activity, RNA polymerase II-specific"/>
    <property type="evidence" value="ECO:0007669"/>
    <property type="project" value="TreeGrafter"/>
</dbReference>
<feature type="binding site" evidence="1">
    <location>
        <position position="7"/>
    </location>
    <ligand>
        <name>Zn(2+)</name>
        <dbReference type="ChEBI" id="CHEBI:29105"/>
    </ligand>
</feature>
<sequence length="175" mass="20490">MYFDQYCLLCLEKVSPTNNSININSDDSESVNMWNIIEQHFKEEIFTMPTLSNQIVCKKCWELLKSFHEFYNQVTQAHLQARHKLKALQELEITVTDIKEEPDAVDKLALQELAEITVTEVKVEPDVVDTLASSPVVSKTTNIYTYIYSYTYIVRRFTNLYYINFFTKLGFLHLP</sequence>
<reference evidence="4" key="1">
    <citation type="submission" date="2025-08" db="UniProtKB">
        <authorList>
            <consortium name="RefSeq"/>
        </authorList>
    </citation>
    <scope>IDENTIFICATION</scope>
    <source>
        <tissue evidence="4">Adult</tissue>
    </source>
</reference>
<feature type="binding site" evidence="1">
    <location>
        <position position="10"/>
    </location>
    <ligand>
        <name>Zn(2+)</name>
        <dbReference type="ChEBI" id="CHEBI:29105"/>
    </ligand>
</feature>
<feature type="binding site" evidence="1">
    <location>
        <position position="60"/>
    </location>
    <ligand>
        <name>Zn(2+)</name>
        <dbReference type="ChEBI" id="CHEBI:29105"/>
    </ligand>
</feature>
<dbReference type="GeneID" id="115066371"/>
<dbReference type="PROSITE" id="PS51915">
    <property type="entry name" value="ZAD"/>
    <property type="match status" value="1"/>
</dbReference>